<dbReference type="STRING" id="1168221.R7Z345"/>
<feature type="compositionally biased region" description="Low complexity" evidence="5">
    <location>
        <begin position="175"/>
        <end position="191"/>
    </location>
</feature>
<feature type="compositionally biased region" description="Low complexity" evidence="5">
    <location>
        <begin position="129"/>
        <end position="165"/>
    </location>
</feature>
<feature type="region of interest" description="Disordered" evidence="5">
    <location>
        <begin position="129"/>
        <end position="194"/>
    </location>
</feature>
<feature type="domain" description="WSC" evidence="8">
    <location>
        <begin position="29"/>
        <end position="116"/>
    </location>
</feature>
<dbReference type="OMA" id="QIDPRMD"/>
<dbReference type="InterPro" id="IPR002889">
    <property type="entry name" value="WSC_carb-bd"/>
</dbReference>
<dbReference type="InterPro" id="IPR051694">
    <property type="entry name" value="Immunoregulatory_rcpt-like"/>
</dbReference>
<protein>
    <recommendedName>
        <fullName evidence="8">WSC domain-containing protein</fullName>
    </recommendedName>
</protein>
<proteinExistence type="predicted"/>
<feature type="signal peptide" evidence="7">
    <location>
        <begin position="1"/>
        <end position="28"/>
    </location>
</feature>
<sequence>MAGFHTGPWTLVSGLLLFWTALVDLAHGQLVQTYCSNQNTGPDGAQGSHPWQTNGYCFDQCKENYAFAVVQGNYCWCSDYVPGNQLDVSDCSATCPGYPDERCGSPDSGLYGYVPLLREPSGTLSASIAAATSEAPSTIPSSPSPDTSSSPSQSSSSPPSSSTPPSTTPPPPVPVATQAPAPNTPAGPTSSWTPTPVTEIQVITISGEAVTHTVTTTPTAPPEAISQTSGQKKVSGGTIAGAVVGAVAGVGAIAALILWLLFFRRRRNDDSEDTEKPRISPRRNTSTMSRTGLLKSEKPESAVPTLTRNSVHGMDNLETPISERRNSRPLFFDSRLNPSALMDHDNGSHASVISMQDNRDYTRTLGVRNPDPTNSFDKEARPSFSRGS</sequence>
<keyword evidence="2 6" id="KW-0812">Transmembrane</keyword>
<feature type="region of interest" description="Disordered" evidence="5">
    <location>
        <begin position="269"/>
        <end position="322"/>
    </location>
</feature>
<reference evidence="10" key="1">
    <citation type="submission" date="2012-06" db="EMBL/GenBank/DDBJ databases">
        <title>The genome sequence of Coniosporium apollinis CBS 100218.</title>
        <authorList>
            <consortium name="The Broad Institute Genome Sequencing Platform"/>
            <person name="Cuomo C."/>
            <person name="Gorbushina A."/>
            <person name="Noack S."/>
            <person name="Walker B."/>
            <person name="Young S.K."/>
            <person name="Zeng Q."/>
            <person name="Gargeya S."/>
            <person name="Fitzgerald M."/>
            <person name="Haas B."/>
            <person name="Abouelleil A."/>
            <person name="Alvarado L."/>
            <person name="Arachchi H.M."/>
            <person name="Berlin A.M."/>
            <person name="Chapman S.B."/>
            <person name="Goldberg J."/>
            <person name="Griggs A."/>
            <person name="Gujja S."/>
            <person name="Hansen M."/>
            <person name="Howarth C."/>
            <person name="Imamovic A."/>
            <person name="Larimer J."/>
            <person name="McCowan C."/>
            <person name="Montmayeur A."/>
            <person name="Murphy C."/>
            <person name="Neiman D."/>
            <person name="Pearson M."/>
            <person name="Priest M."/>
            <person name="Roberts A."/>
            <person name="Saif S."/>
            <person name="Shea T."/>
            <person name="Sisk P."/>
            <person name="Sykes S."/>
            <person name="Wortman J."/>
            <person name="Nusbaum C."/>
            <person name="Birren B."/>
        </authorList>
    </citation>
    <scope>NUCLEOTIDE SEQUENCE [LARGE SCALE GENOMIC DNA]</scope>
    <source>
        <strain evidence="10">CBS 100218</strain>
    </source>
</reference>
<name>R7Z345_CONA1</name>
<dbReference type="EMBL" id="JH767595">
    <property type="protein sequence ID" value="EON68361.1"/>
    <property type="molecule type" value="Genomic_DNA"/>
</dbReference>
<evidence type="ECO:0000259" key="8">
    <source>
        <dbReference type="PROSITE" id="PS51212"/>
    </source>
</evidence>
<dbReference type="HOGENOM" id="CLU_024893_2_0_1"/>
<dbReference type="PANTHER" id="PTHR15549">
    <property type="entry name" value="PAIRED IMMUNOGLOBULIN-LIKE TYPE 2 RECEPTOR"/>
    <property type="match status" value="1"/>
</dbReference>
<evidence type="ECO:0000313" key="9">
    <source>
        <dbReference type="EMBL" id="EON68361.1"/>
    </source>
</evidence>
<evidence type="ECO:0000256" key="7">
    <source>
        <dbReference type="SAM" id="SignalP"/>
    </source>
</evidence>
<evidence type="ECO:0000256" key="3">
    <source>
        <dbReference type="ARBA" id="ARBA00022989"/>
    </source>
</evidence>
<evidence type="ECO:0000256" key="2">
    <source>
        <dbReference type="ARBA" id="ARBA00022692"/>
    </source>
</evidence>
<dbReference type="GO" id="GO:0071944">
    <property type="term" value="C:cell periphery"/>
    <property type="evidence" value="ECO:0007669"/>
    <property type="project" value="UniProtKB-ARBA"/>
</dbReference>
<organism evidence="9 10">
    <name type="scientific">Coniosporium apollinis (strain CBS 100218)</name>
    <name type="common">Rock-inhabiting black yeast</name>
    <dbReference type="NCBI Taxonomy" id="1168221"/>
    <lineage>
        <taxon>Eukaryota</taxon>
        <taxon>Fungi</taxon>
        <taxon>Dikarya</taxon>
        <taxon>Ascomycota</taxon>
        <taxon>Pezizomycotina</taxon>
        <taxon>Dothideomycetes</taxon>
        <taxon>Dothideomycetes incertae sedis</taxon>
        <taxon>Coniosporium</taxon>
    </lineage>
</organism>
<dbReference type="eggNOG" id="KOG4157">
    <property type="taxonomic scope" value="Eukaryota"/>
</dbReference>
<dbReference type="AlphaFoldDB" id="R7Z345"/>
<feature type="transmembrane region" description="Helical" evidence="6">
    <location>
        <begin position="239"/>
        <end position="262"/>
    </location>
</feature>
<feature type="region of interest" description="Disordered" evidence="5">
    <location>
        <begin position="214"/>
        <end position="233"/>
    </location>
</feature>
<keyword evidence="4 6" id="KW-0472">Membrane</keyword>
<dbReference type="Proteomes" id="UP000016924">
    <property type="component" value="Unassembled WGS sequence"/>
</dbReference>
<dbReference type="SMART" id="SM00321">
    <property type="entry name" value="WSC"/>
    <property type="match status" value="1"/>
</dbReference>
<feature type="chain" id="PRO_5004461372" description="WSC domain-containing protein" evidence="7">
    <location>
        <begin position="29"/>
        <end position="388"/>
    </location>
</feature>
<comment type="subcellular location">
    <subcellularLocation>
        <location evidence="1">Membrane</location>
        <topology evidence="1">Single-pass membrane protein</topology>
    </subcellularLocation>
</comment>
<dbReference type="Pfam" id="PF01822">
    <property type="entry name" value="WSC"/>
    <property type="match status" value="1"/>
</dbReference>
<gene>
    <name evidence="9" type="ORF">W97_07619</name>
</gene>
<keyword evidence="3 6" id="KW-1133">Transmembrane helix</keyword>
<evidence type="ECO:0000256" key="4">
    <source>
        <dbReference type="ARBA" id="ARBA00023136"/>
    </source>
</evidence>
<dbReference type="GeneID" id="19904930"/>
<keyword evidence="10" id="KW-1185">Reference proteome</keyword>
<dbReference type="PANTHER" id="PTHR15549:SF30">
    <property type="entry name" value="MID2 DOMAIN-CONTAINING PROTEIN"/>
    <property type="match status" value="1"/>
</dbReference>
<keyword evidence="7" id="KW-0732">Signal</keyword>
<evidence type="ECO:0000256" key="6">
    <source>
        <dbReference type="SAM" id="Phobius"/>
    </source>
</evidence>
<feature type="region of interest" description="Disordered" evidence="5">
    <location>
        <begin position="362"/>
        <end position="388"/>
    </location>
</feature>
<dbReference type="OrthoDB" id="2537459at2759"/>
<evidence type="ECO:0000256" key="5">
    <source>
        <dbReference type="SAM" id="MobiDB-lite"/>
    </source>
</evidence>
<dbReference type="RefSeq" id="XP_007783678.1">
    <property type="nucleotide sequence ID" value="XM_007785488.1"/>
</dbReference>
<evidence type="ECO:0000256" key="1">
    <source>
        <dbReference type="ARBA" id="ARBA00004167"/>
    </source>
</evidence>
<feature type="compositionally biased region" description="Low complexity" evidence="5">
    <location>
        <begin position="214"/>
        <end position="224"/>
    </location>
</feature>
<dbReference type="GO" id="GO:0016020">
    <property type="term" value="C:membrane"/>
    <property type="evidence" value="ECO:0007669"/>
    <property type="project" value="UniProtKB-SubCell"/>
</dbReference>
<evidence type="ECO:0000313" key="10">
    <source>
        <dbReference type="Proteomes" id="UP000016924"/>
    </source>
</evidence>
<dbReference type="PROSITE" id="PS51212">
    <property type="entry name" value="WSC"/>
    <property type="match status" value="1"/>
</dbReference>
<accession>R7Z345</accession>